<evidence type="ECO:0000256" key="3">
    <source>
        <dbReference type="ARBA" id="ARBA00022806"/>
    </source>
</evidence>
<dbReference type="GO" id="GO:0005524">
    <property type="term" value="F:ATP binding"/>
    <property type="evidence" value="ECO:0007669"/>
    <property type="project" value="UniProtKB-UniRule"/>
</dbReference>
<evidence type="ECO:0000256" key="4">
    <source>
        <dbReference type="ARBA" id="ARBA00022840"/>
    </source>
</evidence>
<dbReference type="InterPro" id="IPR014016">
    <property type="entry name" value="UvrD-like_ATP-bd"/>
</dbReference>
<keyword evidence="4 6" id="KW-0067">ATP-binding</keyword>
<dbReference type="EMBL" id="BMIL01000014">
    <property type="protein sequence ID" value="GGC75783.1"/>
    <property type="molecule type" value="Genomic_DNA"/>
</dbReference>
<evidence type="ECO:0000313" key="8">
    <source>
        <dbReference type="EMBL" id="GGC75783.1"/>
    </source>
</evidence>
<evidence type="ECO:0000256" key="5">
    <source>
        <dbReference type="ARBA" id="ARBA00034923"/>
    </source>
</evidence>
<keyword evidence="1 6" id="KW-0547">Nucleotide-binding</keyword>
<reference evidence="8" key="1">
    <citation type="journal article" date="2014" name="Int. J. Syst. Evol. Microbiol.">
        <title>Complete genome sequence of Corynebacterium casei LMG S-19264T (=DSM 44701T), isolated from a smear-ripened cheese.</title>
        <authorList>
            <consortium name="US DOE Joint Genome Institute (JGI-PGF)"/>
            <person name="Walter F."/>
            <person name="Albersmeier A."/>
            <person name="Kalinowski J."/>
            <person name="Ruckert C."/>
        </authorList>
    </citation>
    <scope>NUCLEOTIDE SEQUENCE</scope>
    <source>
        <strain evidence="8">CGMCC 1.15343</strain>
    </source>
</reference>
<dbReference type="Proteomes" id="UP000651668">
    <property type="component" value="Unassembled WGS sequence"/>
</dbReference>
<protein>
    <recommendedName>
        <fullName evidence="5">DNA 3'-5' helicase II</fullName>
    </recommendedName>
</protein>
<dbReference type="GO" id="GO:0016787">
    <property type="term" value="F:hydrolase activity"/>
    <property type="evidence" value="ECO:0007669"/>
    <property type="project" value="UniProtKB-UniRule"/>
</dbReference>
<dbReference type="InterPro" id="IPR027417">
    <property type="entry name" value="P-loop_NTPase"/>
</dbReference>
<dbReference type="InterPro" id="IPR000212">
    <property type="entry name" value="DNA_helicase_UvrD/REP"/>
</dbReference>
<dbReference type="SUPFAM" id="SSF52540">
    <property type="entry name" value="P-loop containing nucleoside triphosphate hydrolases"/>
    <property type="match status" value="1"/>
</dbReference>
<keyword evidence="2 6" id="KW-0378">Hydrolase</keyword>
<dbReference type="PANTHER" id="PTHR11070">
    <property type="entry name" value="UVRD / RECB / PCRA DNA HELICASE FAMILY MEMBER"/>
    <property type="match status" value="1"/>
</dbReference>
<sequence length="633" mass="72153">MGEFNAGNDRDAGVDDQIFSCLNPDSPKSFFLFAGAGSGKTRSLVNVLTRFKELYGEYFKLRRQKVAVITYTNAACDEIIHRLDYDMAFHVSTIHSFSWELISHLTSDIKAWLRINLTKEIAEIAIAQGKSKNLMNKTSVERARKIESKTRRLNSLPNILRFTYNPNGDNLTKDSLNHSEVIAITADFIENKHLMQDIVACRFPIILVDESQDTKKDLIDALFALQKRKSKIFSLGLFGDTMQRIYSDGKENLDKNLPTEWITPSKVMNHRSNKRIINLVNDIRKTVDNQIQVPRPEKQEGIVKFFISTRDANKAFIESEVAKKMAIATNDPLWSLSSNQVKMLILEHHMAARRMGFFEFFEPLYEQDKIKTGLLDGSNSTIGFFTRIILPLIKAHQDGDKFTLAKIVKSHSLLLQRNKLIESNDPSETLKLTNRACRDLCALWNGNQDPSLMQIVRNIEDSGLFPIPEALYPLASNNVSSIKSLNEEDEEISTDTTLKAWERALEVPFSQIVYYERYLSEKSNFGTHQGVKGLEYSRVMVIIDDEEAKGFLFSYDKLFGSRELSPGDQKNMDEGKETGIDRTKRLFYVACSRAKDSLAIVAYSDNPVTVKLNLLKYGWFKESEVEIINDKIA</sequence>
<evidence type="ECO:0000259" key="7">
    <source>
        <dbReference type="PROSITE" id="PS51198"/>
    </source>
</evidence>
<feature type="binding site" evidence="6">
    <location>
        <begin position="34"/>
        <end position="41"/>
    </location>
    <ligand>
        <name>ATP</name>
        <dbReference type="ChEBI" id="CHEBI:30616"/>
    </ligand>
</feature>
<keyword evidence="3 6" id="KW-0347">Helicase</keyword>
<accession>A0A916UL86</accession>
<proteinExistence type="predicted"/>
<dbReference type="PROSITE" id="PS51198">
    <property type="entry name" value="UVRD_HELICASE_ATP_BIND"/>
    <property type="match status" value="1"/>
</dbReference>
<evidence type="ECO:0000256" key="6">
    <source>
        <dbReference type="PROSITE-ProRule" id="PRU00560"/>
    </source>
</evidence>
<evidence type="ECO:0000313" key="9">
    <source>
        <dbReference type="Proteomes" id="UP000651668"/>
    </source>
</evidence>
<gene>
    <name evidence="8" type="ORF">GCM10011387_31940</name>
</gene>
<name>A0A916UL86_9SPHI</name>
<dbReference type="AlphaFoldDB" id="A0A916UL86"/>
<evidence type="ECO:0000256" key="1">
    <source>
        <dbReference type="ARBA" id="ARBA00022741"/>
    </source>
</evidence>
<organism evidence="8 9">
    <name type="scientific">Pedobacter quisquiliarum</name>
    <dbReference type="NCBI Taxonomy" id="1834438"/>
    <lineage>
        <taxon>Bacteria</taxon>
        <taxon>Pseudomonadati</taxon>
        <taxon>Bacteroidota</taxon>
        <taxon>Sphingobacteriia</taxon>
        <taxon>Sphingobacteriales</taxon>
        <taxon>Sphingobacteriaceae</taxon>
        <taxon>Pedobacter</taxon>
    </lineage>
</organism>
<dbReference type="GO" id="GO:0003677">
    <property type="term" value="F:DNA binding"/>
    <property type="evidence" value="ECO:0007669"/>
    <property type="project" value="InterPro"/>
</dbReference>
<reference evidence="8" key="2">
    <citation type="submission" date="2020-09" db="EMBL/GenBank/DDBJ databases">
        <authorList>
            <person name="Sun Q."/>
            <person name="Zhou Y."/>
        </authorList>
    </citation>
    <scope>NUCLEOTIDE SEQUENCE</scope>
    <source>
        <strain evidence="8">CGMCC 1.15343</strain>
    </source>
</reference>
<dbReference type="Gene3D" id="3.40.50.300">
    <property type="entry name" value="P-loop containing nucleotide triphosphate hydrolases"/>
    <property type="match status" value="2"/>
</dbReference>
<dbReference type="RefSeq" id="WP_188627943.1">
    <property type="nucleotide sequence ID" value="NZ_BMIL01000014.1"/>
</dbReference>
<dbReference type="GO" id="GO:0000725">
    <property type="term" value="P:recombinational repair"/>
    <property type="evidence" value="ECO:0007669"/>
    <property type="project" value="TreeGrafter"/>
</dbReference>
<comment type="caution">
    <text evidence="8">The sequence shown here is derived from an EMBL/GenBank/DDBJ whole genome shotgun (WGS) entry which is preliminary data.</text>
</comment>
<dbReference type="Pfam" id="PF00580">
    <property type="entry name" value="UvrD-helicase"/>
    <property type="match status" value="1"/>
</dbReference>
<dbReference type="PANTHER" id="PTHR11070:SF2">
    <property type="entry name" value="ATP-DEPENDENT DNA HELICASE SRS2"/>
    <property type="match status" value="1"/>
</dbReference>
<feature type="domain" description="UvrD-like helicase ATP-binding" evidence="7">
    <location>
        <begin position="13"/>
        <end position="286"/>
    </location>
</feature>
<evidence type="ECO:0000256" key="2">
    <source>
        <dbReference type="ARBA" id="ARBA00022801"/>
    </source>
</evidence>
<keyword evidence="9" id="KW-1185">Reference proteome</keyword>
<dbReference type="GO" id="GO:0043138">
    <property type="term" value="F:3'-5' DNA helicase activity"/>
    <property type="evidence" value="ECO:0007669"/>
    <property type="project" value="TreeGrafter"/>
</dbReference>